<dbReference type="STRING" id="996801.BW723_11945"/>
<organism evidence="1 2">
    <name type="scientific">Polaribacter reichenbachii</name>
    <dbReference type="NCBI Taxonomy" id="996801"/>
    <lineage>
        <taxon>Bacteria</taxon>
        <taxon>Pseudomonadati</taxon>
        <taxon>Bacteroidota</taxon>
        <taxon>Flavobacteriia</taxon>
        <taxon>Flavobacteriales</taxon>
        <taxon>Flavobacteriaceae</taxon>
    </lineage>
</organism>
<keyword evidence="2" id="KW-1185">Reference proteome</keyword>
<proteinExistence type="predicted"/>
<dbReference type="EMBL" id="LSFL01000042">
    <property type="protein sequence ID" value="OBY61533.1"/>
    <property type="molecule type" value="Genomic_DNA"/>
</dbReference>
<protein>
    <submittedName>
        <fullName evidence="1">Uncharacterized protein</fullName>
    </submittedName>
</protein>
<name>A0A1B8TPH7_9FLAO</name>
<comment type="caution">
    <text evidence="1">The sequence shown here is derived from an EMBL/GenBank/DDBJ whole genome shotgun (WGS) entry which is preliminary data.</text>
</comment>
<reference evidence="2" key="1">
    <citation type="submission" date="2016-02" db="EMBL/GenBank/DDBJ databases">
        <title>Paenibacillus sp. LPB0068, isolated from Crassostrea gigas.</title>
        <authorList>
            <person name="Shin S.-K."/>
            <person name="Yi H."/>
        </authorList>
    </citation>
    <scope>NUCLEOTIDE SEQUENCE [LARGE SCALE GENOMIC DNA]</scope>
    <source>
        <strain evidence="2">KCTC 23969</strain>
    </source>
</reference>
<gene>
    <name evidence="1" type="ORF">LPB301_15830</name>
</gene>
<dbReference type="OrthoDB" id="1449138at2"/>
<dbReference type="Proteomes" id="UP000092612">
    <property type="component" value="Unassembled WGS sequence"/>
</dbReference>
<dbReference type="RefSeq" id="WP_068364443.1">
    <property type="nucleotide sequence ID" value="NZ_CP019337.1"/>
</dbReference>
<sequence>MNHEHAVCNSKIEQHVHKKDIDCKVHLIKHSTALLTLDLPNILSEAIIIDFNSEQYYYLKNHHQLSFSLRGPPLSV</sequence>
<evidence type="ECO:0000313" key="1">
    <source>
        <dbReference type="EMBL" id="OBY61533.1"/>
    </source>
</evidence>
<accession>A0A1B8TPH7</accession>
<dbReference type="AlphaFoldDB" id="A0A1B8TPH7"/>
<evidence type="ECO:0000313" key="2">
    <source>
        <dbReference type="Proteomes" id="UP000092612"/>
    </source>
</evidence>
<dbReference type="KEGG" id="prn:BW723_11945"/>